<name>D6RL57_COPC7</name>
<dbReference type="GeneID" id="9378969"/>
<dbReference type="KEGG" id="cci:CC1G_14124"/>
<protein>
    <submittedName>
        <fullName evidence="1">Uncharacterized protein</fullName>
    </submittedName>
</protein>
<dbReference type="AlphaFoldDB" id="D6RL57"/>
<sequence>MDEESGYVHRTDEGFCNREKDYFIRARERKENRDVDFKRALDAFPSPVNDVWIDATMLSPLITVEGIVSLPTLTCANTTRWNCGLNEGEAGGGEAMPDGRKAQVEEVREEHQEHRLAWNEDQVKERTADLDKGEWLGDFWSRNGD</sequence>
<dbReference type="HOGENOM" id="CLU_1786758_0_0_1"/>
<dbReference type="InParanoid" id="D6RL57"/>
<dbReference type="VEuPathDB" id="FungiDB:CC1G_14124"/>
<proteinExistence type="predicted"/>
<reference evidence="1 2" key="1">
    <citation type="journal article" date="2010" name="Proc. Natl. Acad. Sci. U.S.A.">
        <title>Insights into evolution of multicellular fungi from the assembled chromosomes of the mushroom Coprinopsis cinerea (Coprinus cinereus).</title>
        <authorList>
            <person name="Stajich J.E."/>
            <person name="Wilke S.K."/>
            <person name="Ahren D."/>
            <person name="Au C.H."/>
            <person name="Birren B.W."/>
            <person name="Borodovsky M."/>
            <person name="Burns C."/>
            <person name="Canback B."/>
            <person name="Casselton L.A."/>
            <person name="Cheng C.K."/>
            <person name="Deng J."/>
            <person name="Dietrich F.S."/>
            <person name="Fargo D.C."/>
            <person name="Farman M.L."/>
            <person name="Gathman A.C."/>
            <person name="Goldberg J."/>
            <person name="Guigo R."/>
            <person name="Hoegger P.J."/>
            <person name="Hooker J.B."/>
            <person name="Huggins A."/>
            <person name="James T.Y."/>
            <person name="Kamada T."/>
            <person name="Kilaru S."/>
            <person name="Kodira C."/>
            <person name="Kues U."/>
            <person name="Kupfer D."/>
            <person name="Kwan H.S."/>
            <person name="Lomsadze A."/>
            <person name="Li W."/>
            <person name="Lilly W.W."/>
            <person name="Ma L.J."/>
            <person name="Mackey A.J."/>
            <person name="Manning G."/>
            <person name="Martin F."/>
            <person name="Muraguchi H."/>
            <person name="Natvig D.O."/>
            <person name="Palmerini H."/>
            <person name="Ramesh M.A."/>
            <person name="Rehmeyer C.J."/>
            <person name="Roe B.A."/>
            <person name="Shenoy N."/>
            <person name="Stanke M."/>
            <person name="Ter-Hovhannisyan V."/>
            <person name="Tunlid A."/>
            <person name="Velagapudi R."/>
            <person name="Vision T.J."/>
            <person name="Zeng Q."/>
            <person name="Zolan M.E."/>
            <person name="Pukkila P.J."/>
        </authorList>
    </citation>
    <scope>NUCLEOTIDE SEQUENCE [LARGE SCALE GENOMIC DNA]</scope>
    <source>
        <strain evidence="2">Okayama-7 / 130 / ATCC MYA-4618 / FGSC 9003</strain>
    </source>
</reference>
<gene>
    <name evidence="1" type="ORF">CC1G_14124</name>
</gene>
<dbReference type="Proteomes" id="UP000001861">
    <property type="component" value="Unassembled WGS sequence"/>
</dbReference>
<comment type="caution">
    <text evidence="1">The sequence shown here is derived from an EMBL/GenBank/DDBJ whole genome shotgun (WGS) entry which is preliminary data.</text>
</comment>
<accession>D6RL57</accession>
<organism evidence="1 2">
    <name type="scientific">Coprinopsis cinerea (strain Okayama-7 / 130 / ATCC MYA-4618 / FGSC 9003)</name>
    <name type="common">Inky cap fungus</name>
    <name type="synonym">Hormographiella aspergillata</name>
    <dbReference type="NCBI Taxonomy" id="240176"/>
    <lineage>
        <taxon>Eukaryota</taxon>
        <taxon>Fungi</taxon>
        <taxon>Dikarya</taxon>
        <taxon>Basidiomycota</taxon>
        <taxon>Agaricomycotina</taxon>
        <taxon>Agaricomycetes</taxon>
        <taxon>Agaricomycetidae</taxon>
        <taxon>Agaricales</taxon>
        <taxon>Agaricineae</taxon>
        <taxon>Psathyrellaceae</taxon>
        <taxon>Coprinopsis</taxon>
    </lineage>
</organism>
<dbReference type="RefSeq" id="XP_002911591.1">
    <property type="nucleotide sequence ID" value="XM_002911545.1"/>
</dbReference>
<evidence type="ECO:0000313" key="2">
    <source>
        <dbReference type="Proteomes" id="UP000001861"/>
    </source>
</evidence>
<evidence type="ECO:0000313" key="1">
    <source>
        <dbReference type="EMBL" id="EFI28097.1"/>
    </source>
</evidence>
<keyword evidence="2" id="KW-1185">Reference proteome</keyword>
<dbReference type="EMBL" id="AACS02000003">
    <property type="protein sequence ID" value="EFI28097.1"/>
    <property type="molecule type" value="Genomic_DNA"/>
</dbReference>